<comment type="caution">
    <text evidence="1">The sequence shown here is derived from an EMBL/GenBank/DDBJ whole genome shotgun (WGS) entry which is preliminary data.</text>
</comment>
<reference evidence="1 2" key="1">
    <citation type="submission" date="2019-04" db="EMBL/GenBank/DDBJ databases">
        <authorList>
            <person name="Grouzdev D.S."/>
            <person name="Nazina T.N."/>
        </authorList>
    </citation>
    <scope>NUCLEOTIDE SEQUENCE [LARGE SCALE GENOMIC DNA]</scope>
    <source>
        <strain evidence="1 2">SHC 3-19</strain>
    </source>
</reference>
<dbReference type="RefSeq" id="WP_138349663.1">
    <property type="nucleotide sequence ID" value="NZ_SROY01000006.1"/>
</dbReference>
<keyword evidence="2" id="KW-1185">Reference proteome</keyword>
<dbReference type="InterPro" id="IPR011006">
    <property type="entry name" value="CheY-like_superfamily"/>
</dbReference>
<dbReference type="SUPFAM" id="SSF52172">
    <property type="entry name" value="CheY-like"/>
    <property type="match status" value="1"/>
</dbReference>
<organism evidence="1 2">
    <name type="scientific">Thermomonas fusca</name>
    <dbReference type="NCBI Taxonomy" id="215690"/>
    <lineage>
        <taxon>Bacteria</taxon>
        <taxon>Pseudomonadati</taxon>
        <taxon>Pseudomonadota</taxon>
        <taxon>Gammaproteobacteria</taxon>
        <taxon>Lysobacterales</taxon>
        <taxon>Lysobacteraceae</taxon>
        <taxon>Thermomonas</taxon>
    </lineage>
</organism>
<dbReference type="AlphaFoldDB" id="A0A5R9PBQ6"/>
<accession>A0A5R9PBQ6</accession>
<name>A0A5R9PBQ6_9GAMM</name>
<proteinExistence type="predicted"/>
<dbReference type="Gene3D" id="3.40.50.2300">
    <property type="match status" value="1"/>
</dbReference>
<evidence type="ECO:0000313" key="1">
    <source>
        <dbReference type="EMBL" id="TLX20974.1"/>
    </source>
</evidence>
<evidence type="ECO:0000313" key="2">
    <source>
        <dbReference type="Proteomes" id="UP000308508"/>
    </source>
</evidence>
<protein>
    <submittedName>
        <fullName evidence="1">Response regulator</fullName>
    </submittedName>
</protein>
<dbReference type="Proteomes" id="UP000308508">
    <property type="component" value="Unassembled WGS sequence"/>
</dbReference>
<gene>
    <name evidence="1" type="ORF">E5S66_12275</name>
</gene>
<sequence length="158" mass="17633">MKVLIADDEQPKLASIVDWLSIFAPNVEILTSRSVRSTIQIAISRRPELILLDMSLPTFDIAQGETGGRPQGFGGAEVLRHLEFHELLPKVIVITQYEGFESKGKHVGLRELGEELRGLHGDSFVDCVYFSAVSDEWKLQLGEFISKMMDEKDADSAD</sequence>
<dbReference type="EMBL" id="SROY01000006">
    <property type="protein sequence ID" value="TLX20974.1"/>
    <property type="molecule type" value="Genomic_DNA"/>
</dbReference>